<organism evidence="2 3">
    <name type="scientific">Pristionchus entomophagus</name>
    <dbReference type="NCBI Taxonomy" id="358040"/>
    <lineage>
        <taxon>Eukaryota</taxon>
        <taxon>Metazoa</taxon>
        <taxon>Ecdysozoa</taxon>
        <taxon>Nematoda</taxon>
        <taxon>Chromadorea</taxon>
        <taxon>Rhabditida</taxon>
        <taxon>Rhabditina</taxon>
        <taxon>Diplogasteromorpha</taxon>
        <taxon>Diplogasteroidea</taxon>
        <taxon>Neodiplogasteridae</taxon>
        <taxon>Pristionchus</taxon>
    </lineage>
</organism>
<dbReference type="Proteomes" id="UP001432027">
    <property type="component" value="Unassembled WGS sequence"/>
</dbReference>
<dbReference type="AlphaFoldDB" id="A0AAV5TLY3"/>
<gene>
    <name evidence="2" type="ORF">PENTCL1PPCAC_17474</name>
</gene>
<proteinExistence type="predicted"/>
<keyword evidence="3" id="KW-1185">Reference proteome</keyword>
<dbReference type="EMBL" id="BTSX01000004">
    <property type="protein sequence ID" value="GMS95299.1"/>
    <property type="molecule type" value="Genomic_DNA"/>
</dbReference>
<name>A0AAV5TLY3_9BILA</name>
<evidence type="ECO:0000313" key="3">
    <source>
        <dbReference type="Proteomes" id="UP001432027"/>
    </source>
</evidence>
<reference evidence="2" key="1">
    <citation type="submission" date="2023-10" db="EMBL/GenBank/DDBJ databases">
        <title>Genome assembly of Pristionchus species.</title>
        <authorList>
            <person name="Yoshida K."/>
            <person name="Sommer R.J."/>
        </authorList>
    </citation>
    <scope>NUCLEOTIDE SEQUENCE</scope>
    <source>
        <strain evidence="2">RS0144</strain>
    </source>
</reference>
<feature type="compositionally biased region" description="Basic and acidic residues" evidence="1">
    <location>
        <begin position="99"/>
        <end position="110"/>
    </location>
</feature>
<comment type="caution">
    <text evidence="2">The sequence shown here is derived from an EMBL/GenBank/DDBJ whole genome shotgun (WGS) entry which is preliminary data.</text>
</comment>
<feature type="compositionally biased region" description="Acidic residues" evidence="1">
    <location>
        <begin position="88"/>
        <end position="98"/>
    </location>
</feature>
<sequence>MEGNKTSVMEKTAKLTRMSKALQKRFSEVTIPSHIIGQLDSLASEERRKDYMEIVNDLAETLMNGCASLALVLDSALDTATQQFDDLFEDEDVDDEMEAGDKDSKIEPSD</sequence>
<evidence type="ECO:0000313" key="2">
    <source>
        <dbReference type="EMBL" id="GMS95299.1"/>
    </source>
</evidence>
<feature type="region of interest" description="Disordered" evidence="1">
    <location>
        <begin position="88"/>
        <end position="110"/>
    </location>
</feature>
<accession>A0AAV5TLY3</accession>
<evidence type="ECO:0000256" key="1">
    <source>
        <dbReference type="SAM" id="MobiDB-lite"/>
    </source>
</evidence>
<protein>
    <submittedName>
        <fullName evidence="2">Uncharacterized protein</fullName>
    </submittedName>
</protein>